<keyword evidence="8" id="KW-1185">Reference proteome</keyword>
<dbReference type="PANTHER" id="PTHR24251">
    <property type="entry name" value="OVOCHYMASE-RELATED"/>
    <property type="match status" value="1"/>
</dbReference>
<comment type="caution">
    <text evidence="3">Lacks conserved residue(s) required for the propagation of feature annotation.</text>
</comment>
<dbReference type="Pfam" id="PF00431">
    <property type="entry name" value="CUB"/>
    <property type="match status" value="1"/>
</dbReference>
<dbReference type="PROSITE" id="PS01180">
    <property type="entry name" value="CUB"/>
    <property type="match status" value="1"/>
</dbReference>
<accession>A0ABN7SSJ9</accession>
<organism evidence="7 8">
    <name type="scientific">Oikopleura dioica</name>
    <name type="common">Tunicate</name>
    <dbReference type="NCBI Taxonomy" id="34765"/>
    <lineage>
        <taxon>Eukaryota</taxon>
        <taxon>Metazoa</taxon>
        <taxon>Chordata</taxon>
        <taxon>Tunicata</taxon>
        <taxon>Appendicularia</taxon>
        <taxon>Copelata</taxon>
        <taxon>Oikopleuridae</taxon>
        <taxon>Oikopleura</taxon>
    </lineage>
</organism>
<feature type="compositionally biased region" description="Low complexity" evidence="4">
    <location>
        <begin position="619"/>
        <end position="661"/>
    </location>
</feature>
<dbReference type="InterPro" id="IPR035976">
    <property type="entry name" value="Sushi/SCR/CCP_sf"/>
</dbReference>
<evidence type="ECO:0000313" key="7">
    <source>
        <dbReference type="EMBL" id="CAG5104541.1"/>
    </source>
</evidence>
<dbReference type="SUPFAM" id="SSF49854">
    <property type="entry name" value="Spermadhesin, CUB domain"/>
    <property type="match status" value="1"/>
</dbReference>
<dbReference type="Proteomes" id="UP001158576">
    <property type="component" value="Chromosome 1"/>
</dbReference>
<dbReference type="InterPro" id="IPR035914">
    <property type="entry name" value="Sperma_CUB_dom_sf"/>
</dbReference>
<dbReference type="CDD" id="cd00041">
    <property type="entry name" value="CUB"/>
    <property type="match status" value="1"/>
</dbReference>
<evidence type="ECO:0000259" key="5">
    <source>
        <dbReference type="PROSITE" id="PS01180"/>
    </source>
</evidence>
<dbReference type="PROSITE" id="PS50060">
    <property type="entry name" value="MAM_2"/>
    <property type="match status" value="1"/>
</dbReference>
<sequence>MRLVQIATLQVIAAQFRSFSGFGNAADQSRPEDPGVVRMDLPLNRRYKYAFTGAANPKLRIPEGITGSCNEEIDLSFVISGNGKLASPGFEAGFYPNNTDCSYVVKAGNSSVLELSFLYMDMEPGPPACPFDFLEVLDSDSSNIIGGNRFCGRNTPGKIISKSGTLRLRFKTDGSDTGVGFAVQYNVEPIEFKKIFNCNFEDGWCGMEYSANEGEEEEKLQFAPFDANSLSLISGRSGTVRTGATFDHSLKSPRGQYLLYESTGTKQGDKRTIKTPIISIRTKQKETTFCFTFWATMKGDKMGKVEVKALYYDRQGNPKSSKVLGDVNGEQNANCWGQGCKKGDDWTYQRFTGPLWEENVAIEMTFISGGPSYSDIAIDDIMMDGNDCPTDSNTKCRYPVKPYKKFNYKDIITGKWRCKNPKTDTNFNMTNINQEFPQGTECKLRCNNWREMADPIEHGKIYCGRRGWHSIKTGEAILNELPAVPGEMPNGSKKNPDVFNLMPVCRISRCDLQMMPPNAEFFACNHPETLDYLPLDSLCELRCLPGYRRDGPQFSKCSPGGYMAGRATCVKIGEDDFTEVERARLIPDTVQKVFFEPKEPQRIIGVPFTGEAKALPGRPKQTTPAPPKIATTKPTTKTTTKAPVQTTKQPAITTKSTTTTKMSIPQNAFENILPQPKQTPAPVELAAPTPATHVGPLEQLAVNSQSTKATTRPTMPPKATEAPDFFKPEGEATTTNQPTTTSTEKTKKPKKDKKKEGPSSSSFTYLSSVLLIILLF</sequence>
<keyword evidence="2" id="KW-1015">Disulfide bond</keyword>
<dbReference type="InterPro" id="IPR000859">
    <property type="entry name" value="CUB_dom"/>
</dbReference>
<dbReference type="SUPFAM" id="SSF49899">
    <property type="entry name" value="Concanavalin A-like lectins/glucanases"/>
    <property type="match status" value="1"/>
</dbReference>
<evidence type="ECO:0000313" key="8">
    <source>
        <dbReference type="Proteomes" id="UP001158576"/>
    </source>
</evidence>
<evidence type="ECO:0000256" key="1">
    <source>
        <dbReference type="ARBA" id="ARBA00022737"/>
    </source>
</evidence>
<protein>
    <submittedName>
        <fullName evidence="7">Oidioi.mRNA.OKI2018_I69.chr1.g1318.t1.cds</fullName>
    </submittedName>
</protein>
<name>A0ABN7SSJ9_OIKDI</name>
<proteinExistence type="predicted"/>
<evidence type="ECO:0000256" key="2">
    <source>
        <dbReference type="ARBA" id="ARBA00023157"/>
    </source>
</evidence>
<evidence type="ECO:0000259" key="6">
    <source>
        <dbReference type="PROSITE" id="PS50060"/>
    </source>
</evidence>
<evidence type="ECO:0000256" key="3">
    <source>
        <dbReference type="PROSITE-ProRule" id="PRU00059"/>
    </source>
</evidence>
<dbReference type="SMART" id="SM00137">
    <property type="entry name" value="MAM"/>
    <property type="match status" value="1"/>
</dbReference>
<dbReference type="InterPro" id="IPR000998">
    <property type="entry name" value="MAM_dom"/>
</dbReference>
<dbReference type="Gene3D" id="2.60.120.200">
    <property type="match status" value="1"/>
</dbReference>
<feature type="region of interest" description="Disordered" evidence="4">
    <location>
        <begin position="702"/>
        <end position="761"/>
    </location>
</feature>
<dbReference type="Gene3D" id="2.60.120.290">
    <property type="entry name" value="Spermadhesin, CUB domain"/>
    <property type="match status" value="1"/>
</dbReference>
<keyword evidence="1" id="KW-0677">Repeat</keyword>
<feature type="region of interest" description="Disordered" evidence="4">
    <location>
        <begin position="611"/>
        <end position="666"/>
    </location>
</feature>
<feature type="domain" description="MAM" evidence="6">
    <location>
        <begin position="196"/>
        <end position="390"/>
    </location>
</feature>
<dbReference type="InterPro" id="IPR013320">
    <property type="entry name" value="ConA-like_dom_sf"/>
</dbReference>
<dbReference type="SUPFAM" id="SSF57535">
    <property type="entry name" value="Complement control module/SCR domain"/>
    <property type="match status" value="1"/>
</dbReference>
<feature type="compositionally biased region" description="Low complexity" evidence="4">
    <location>
        <begin position="731"/>
        <end position="743"/>
    </location>
</feature>
<dbReference type="SMART" id="SM00042">
    <property type="entry name" value="CUB"/>
    <property type="match status" value="1"/>
</dbReference>
<dbReference type="Pfam" id="PF00629">
    <property type="entry name" value="MAM"/>
    <property type="match status" value="1"/>
</dbReference>
<dbReference type="EMBL" id="OU015566">
    <property type="protein sequence ID" value="CAG5104541.1"/>
    <property type="molecule type" value="Genomic_DNA"/>
</dbReference>
<reference evidence="7 8" key="1">
    <citation type="submission" date="2021-04" db="EMBL/GenBank/DDBJ databases">
        <authorList>
            <person name="Bliznina A."/>
        </authorList>
    </citation>
    <scope>NUCLEOTIDE SEQUENCE [LARGE SCALE GENOMIC DNA]</scope>
</reference>
<evidence type="ECO:0000256" key="4">
    <source>
        <dbReference type="SAM" id="MobiDB-lite"/>
    </source>
</evidence>
<feature type="compositionally biased region" description="Polar residues" evidence="4">
    <location>
        <begin position="702"/>
        <end position="713"/>
    </location>
</feature>
<feature type="domain" description="CUB" evidence="5">
    <location>
        <begin position="69"/>
        <end position="188"/>
    </location>
</feature>
<gene>
    <name evidence="7" type="ORF">OKIOD_LOCUS10083</name>
</gene>